<dbReference type="Proteomes" id="UP001623348">
    <property type="component" value="Unassembled WGS sequence"/>
</dbReference>
<organism evidence="1 2">
    <name type="scientific">Grus japonensis</name>
    <name type="common">Japanese crane</name>
    <name type="synonym">Red-crowned crane</name>
    <dbReference type="NCBI Taxonomy" id="30415"/>
    <lineage>
        <taxon>Eukaryota</taxon>
        <taxon>Metazoa</taxon>
        <taxon>Chordata</taxon>
        <taxon>Craniata</taxon>
        <taxon>Vertebrata</taxon>
        <taxon>Euteleostomi</taxon>
        <taxon>Archelosauria</taxon>
        <taxon>Archosauria</taxon>
        <taxon>Dinosauria</taxon>
        <taxon>Saurischia</taxon>
        <taxon>Theropoda</taxon>
        <taxon>Coelurosauria</taxon>
        <taxon>Aves</taxon>
        <taxon>Neognathae</taxon>
        <taxon>Neoaves</taxon>
        <taxon>Gruiformes</taxon>
        <taxon>Gruidae</taxon>
        <taxon>Grus</taxon>
    </lineage>
</organism>
<dbReference type="AlphaFoldDB" id="A0ABC9WCP6"/>
<name>A0ABC9WCP6_GRUJA</name>
<evidence type="ECO:0000313" key="2">
    <source>
        <dbReference type="Proteomes" id="UP001623348"/>
    </source>
</evidence>
<proteinExistence type="predicted"/>
<gene>
    <name evidence="1" type="ORF">GRJ2_000763100</name>
</gene>
<reference evidence="1 2" key="1">
    <citation type="submission" date="2024-06" db="EMBL/GenBank/DDBJ databases">
        <title>The draft genome of Grus japonensis, version 3.</title>
        <authorList>
            <person name="Nabeshima K."/>
            <person name="Suzuki S."/>
            <person name="Onuma M."/>
        </authorList>
    </citation>
    <scope>NUCLEOTIDE SEQUENCE [LARGE SCALE GENOMIC DNA]</scope>
    <source>
        <strain evidence="1 2">451A</strain>
    </source>
</reference>
<sequence>MRRRVGSSVRVKRGITPFKRKSLTSAFGKPSPVWLQRKPDRLRIHRSQQSHESINDTVLIMGRITYICGKTNVSKKCSMAFLKCREFHQTQTEFLQKMLVVQI</sequence>
<dbReference type="EMBL" id="BAAFJT010000002">
    <property type="protein sequence ID" value="GAB0182978.1"/>
    <property type="molecule type" value="Genomic_DNA"/>
</dbReference>
<protein>
    <submittedName>
        <fullName evidence="1">Uncharacterized protein</fullName>
    </submittedName>
</protein>
<evidence type="ECO:0000313" key="1">
    <source>
        <dbReference type="EMBL" id="GAB0182978.1"/>
    </source>
</evidence>
<keyword evidence="2" id="KW-1185">Reference proteome</keyword>
<accession>A0ABC9WCP6</accession>
<comment type="caution">
    <text evidence="1">The sequence shown here is derived from an EMBL/GenBank/DDBJ whole genome shotgun (WGS) entry which is preliminary data.</text>
</comment>